<protein>
    <submittedName>
        <fullName evidence="1">Uncharacterized protein</fullName>
    </submittedName>
</protein>
<keyword evidence="2" id="KW-1185">Reference proteome</keyword>
<name>A0ABW4T867_9ACTN</name>
<reference evidence="2" key="1">
    <citation type="journal article" date="2019" name="Int. J. Syst. Evol. Microbiol.">
        <title>The Global Catalogue of Microorganisms (GCM) 10K type strain sequencing project: providing services to taxonomists for standard genome sequencing and annotation.</title>
        <authorList>
            <consortium name="The Broad Institute Genomics Platform"/>
            <consortium name="The Broad Institute Genome Sequencing Center for Infectious Disease"/>
            <person name="Wu L."/>
            <person name="Ma J."/>
        </authorList>
    </citation>
    <scope>NUCLEOTIDE SEQUENCE [LARGE SCALE GENOMIC DNA]</scope>
    <source>
        <strain evidence="2">ICMP 6774ER</strain>
    </source>
</reference>
<gene>
    <name evidence="1" type="ORF">ACFSKW_39480</name>
</gene>
<evidence type="ECO:0000313" key="1">
    <source>
        <dbReference type="EMBL" id="MFD1937567.1"/>
    </source>
</evidence>
<proteinExistence type="predicted"/>
<accession>A0ABW4T867</accession>
<dbReference type="RefSeq" id="WP_379578866.1">
    <property type="nucleotide sequence ID" value="NZ_JBHUFV010000061.1"/>
</dbReference>
<evidence type="ECO:0000313" key="2">
    <source>
        <dbReference type="Proteomes" id="UP001597368"/>
    </source>
</evidence>
<dbReference type="EMBL" id="JBHUFV010000061">
    <property type="protein sequence ID" value="MFD1937567.1"/>
    <property type="molecule type" value="Genomic_DNA"/>
</dbReference>
<comment type="caution">
    <text evidence="1">The sequence shown here is derived from an EMBL/GenBank/DDBJ whole genome shotgun (WGS) entry which is preliminary data.</text>
</comment>
<organism evidence="1 2">
    <name type="scientific">Nonomuraea mangrovi</name>
    <dbReference type="NCBI Taxonomy" id="2316207"/>
    <lineage>
        <taxon>Bacteria</taxon>
        <taxon>Bacillati</taxon>
        <taxon>Actinomycetota</taxon>
        <taxon>Actinomycetes</taxon>
        <taxon>Streptosporangiales</taxon>
        <taxon>Streptosporangiaceae</taxon>
        <taxon>Nonomuraea</taxon>
    </lineage>
</organism>
<dbReference type="Proteomes" id="UP001597368">
    <property type="component" value="Unassembled WGS sequence"/>
</dbReference>
<sequence>MTTIDGLRPGESMISLLSSTFSFEGETPGAFAVQAGRGRQSVLSSGDLVGDEPRLLIDFNEGQPLLSVRGQPVGERRKDTVRLRGQAYHIHRSRFRRKLHFAVTVGERTVLQAREHSSPEATVRTLRTDSDPALDPVVTLALLLLTARPDKMGFLNEIFRN</sequence>